<gene>
    <name evidence="1" type="ORF">BC936DRAFT_137431</name>
</gene>
<sequence>MAPTSINTLLSLFKKNGDTRYSYASLPHDESDSDDDGLLDVVSNDGSMWQTDEIEKPHKMARYCCGLMFTVVVIALVHILLGLLLLSEVMSRFPLDKQIKEFKFLLKTYHPIVRDSTPFLQYGKCPSTEIEWAGRSIYETDAKAIFIRHSGNTAVSYKCAQTLGASRRKFHNPSPALSFDAQQHGKLTVKQGDVNHTTVLLNILLSSDKLKDQLAVSWDSQEDYGQMDIIVPSESGWNTNCIQLDIDVVIPRNSADDVSLDVSFLPDHSVVVDGEGLRFSNLSIYVGNGNIMFTNTMARSVIAETWNGAISGLLTLSQDLYASVANGAIDLGVDISPSKNRESVNIDARAWLNGPVSLNLTNAWHGYFALDTSFIAETHVEHELQDLQQDVFSVHDRVGYKGGWGEKNSGKVHMKSLTDDVTLRFVEEPVRK</sequence>
<dbReference type="EMBL" id="RBNI01011395">
    <property type="protein sequence ID" value="RUP43248.1"/>
    <property type="molecule type" value="Genomic_DNA"/>
</dbReference>
<reference evidence="1 2" key="1">
    <citation type="journal article" date="2018" name="New Phytol.">
        <title>Phylogenomics of Endogonaceae and evolution of mycorrhizas within Mucoromycota.</title>
        <authorList>
            <person name="Chang Y."/>
            <person name="Desiro A."/>
            <person name="Na H."/>
            <person name="Sandor L."/>
            <person name="Lipzen A."/>
            <person name="Clum A."/>
            <person name="Barry K."/>
            <person name="Grigoriev I.V."/>
            <person name="Martin F.M."/>
            <person name="Stajich J.E."/>
            <person name="Smith M.E."/>
            <person name="Bonito G."/>
            <person name="Spatafora J.W."/>
        </authorList>
    </citation>
    <scope>NUCLEOTIDE SEQUENCE [LARGE SCALE GENOMIC DNA]</scope>
    <source>
        <strain evidence="1 2">GMNB39</strain>
    </source>
</reference>
<protein>
    <submittedName>
        <fullName evidence="1">Uncharacterized protein</fullName>
    </submittedName>
</protein>
<name>A0A433CXF0_9FUNG</name>
<keyword evidence="2" id="KW-1185">Reference proteome</keyword>
<proteinExistence type="predicted"/>
<evidence type="ECO:0000313" key="2">
    <source>
        <dbReference type="Proteomes" id="UP000268093"/>
    </source>
</evidence>
<organism evidence="1 2">
    <name type="scientific">Jimgerdemannia flammicorona</name>
    <dbReference type="NCBI Taxonomy" id="994334"/>
    <lineage>
        <taxon>Eukaryota</taxon>
        <taxon>Fungi</taxon>
        <taxon>Fungi incertae sedis</taxon>
        <taxon>Mucoromycota</taxon>
        <taxon>Mucoromycotina</taxon>
        <taxon>Endogonomycetes</taxon>
        <taxon>Endogonales</taxon>
        <taxon>Endogonaceae</taxon>
        <taxon>Jimgerdemannia</taxon>
    </lineage>
</organism>
<dbReference type="Proteomes" id="UP000268093">
    <property type="component" value="Unassembled WGS sequence"/>
</dbReference>
<dbReference type="OrthoDB" id="2384767at2759"/>
<comment type="caution">
    <text evidence="1">The sequence shown here is derived from an EMBL/GenBank/DDBJ whole genome shotgun (WGS) entry which is preliminary data.</text>
</comment>
<accession>A0A433CXF0</accession>
<evidence type="ECO:0000313" key="1">
    <source>
        <dbReference type="EMBL" id="RUP43248.1"/>
    </source>
</evidence>